<evidence type="ECO:0000256" key="2">
    <source>
        <dbReference type="SAM" id="SignalP"/>
    </source>
</evidence>
<dbReference type="EMBL" id="JAXOVC010000001">
    <property type="protein sequence ID" value="KAK4506951.1"/>
    <property type="molecule type" value="Genomic_DNA"/>
</dbReference>
<sequence length="695" mass="73595">MANFRIMSTIALGASLFVGALAIDCPAVNVEVYDSNDQSCGGGSSVVTLYNNTCAFVDSGFSSVHPGRASDPAWDNHCIVFTLVAESCSGTQQLTSGFAAWNGTSDYDPTCKNTTDSQGDVPHAFYMLCAISGGPSTCQGAPTGGGGGPTTTQPTMTTPSPTNTRVANPYVTSAVSSASSAVQRASSSVSQYQATPTDADAAQSAEDAIESAMAVNQEANNIASDYQASDIVSHLNDVDSALTDAAAAAVIAESAPEAAAAAAVAEAFGPAVAAIAAAVAAAAEPTEDPAPDTTTPRTTSTSSAGPCTLNIESADARLAESSPTMANLEGGTATSIDDTATPAVRRQAAAAERRVLDAEPTSLSSANLVSDLHELDKRDDGRTGTFCGRLFDVPNYRSWSSTGNNPYTPFYNYYSSSRCGSWSFNLVSSGTSALPAAPPDSSYPSQAYATEHVYEIQQIDIFLQYALSNVPVFQQLYNDNGTAFCQGFGSQLYSRVQFANSNVYNYNISPAQQIYNSLEGGTGDTTEFVYLENRMNNRKAKFFSLQSPSGFTNYQDELAAISRSATIAQYLQNGNVASIYHRVSDRVRQAFITFGQACNDTSAQQRYRRFGNIDWAGTYDAWESSYLDQVQQRLTSDVTLGVKAARALIDAQRKNGRTPLVEQQRLAKLDAHVEAEQKSRLKESDLSIAGLKRGS</sequence>
<proteinExistence type="predicted"/>
<name>A0ABR0F0N4_ZASCE</name>
<feature type="compositionally biased region" description="Low complexity" evidence="1">
    <location>
        <begin position="340"/>
        <end position="350"/>
    </location>
</feature>
<keyword evidence="4" id="KW-1185">Reference proteome</keyword>
<feature type="compositionally biased region" description="Low complexity" evidence="1">
    <location>
        <begin position="291"/>
        <end position="304"/>
    </location>
</feature>
<feature type="signal peptide" evidence="2">
    <location>
        <begin position="1"/>
        <end position="22"/>
    </location>
</feature>
<protein>
    <submittedName>
        <fullName evidence="3">Uncharacterized protein</fullName>
    </submittedName>
</protein>
<feature type="chain" id="PRO_5045082154" evidence="2">
    <location>
        <begin position="23"/>
        <end position="695"/>
    </location>
</feature>
<comment type="caution">
    <text evidence="3">The sequence shown here is derived from an EMBL/GenBank/DDBJ whole genome shotgun (WGS) entry which is preliminary data.</text>
</comment>
<feature type="region of interest" description="Disordered" evidence="1">
    <location>
        <begin position="325"/>
        <end position="360"/>
    </location>
</feature>
<feature type="region of interest" description="Disordered" evidence="1">
    <location>
        <begin position="283"/>
        <end position="308"/>
    </location>
</feature>
<evidence type="ECO:0000313" key="3">
    <source>
        <dbReference type="EMBL" id="KAK4506951.1"/>
    </source>
</evidence>
<keyword evidence="2" id="KW-0732">Signal</keyword>
<dbReference type="Proteomes" id="UP001305779">
    <property type="component" value="Unassembled WGS sequence"/>
</dbReference>
<reference evidence="3 4" key="1">
    <citation type="journal article" date="2023" name="G3 (Bethesda)">
        <title>A chromosome-level genome assembly of Zasmidium syzygii isolated from banana leaves.</title>
        <authorList>
            <person name="van Westerhoven A.C."/>
            <person name="Mehrabi R."/>
            <person name="Talebi R."/>
            <person name="Steentjes M.B.F."/>
            <person name="Corcolon B."/>
            <person name="Chong P.A."/>
            <person name="Kema G.H.J."/>
            <person name="Seidl M.F."/>
        </authorList>
    </citation>
    <scope>NUCLEOTIDE SEQUENCE [LARGE SCALE GENOMIC DNA]</scope>
    <source>
        <strain evidence="3 4">P124</strain>
    </source>
</reference>
<evidence type="ECO:0000256" key="1">
    <source>
        <dbReference type="SAM" id="MobiDB-lite"/>
    </source>
</evidence>
<organism evidence="3 4">
    <name type="scientific">Zasmidium cellare</name>
    <name type="common">Wine cellar mold</name>
    <name type="synonym">Racodium cellare</name>
    <dbReference type="NCBI Taxonomy" id="395010"/>
    <lineage>
        <taxon>Eukaryota</taxon>
        <taxon>Fungi</taxon>
        <taxon>Dikarya</taxon>
        <taxon>Ascomycota</taxon>
        <taxon>Pezizomycotina</taxon>
        <taxon>Dothideomycetes</taxon>
        <taxon>Dothideomycetidae</taxon>
        <taxon>Mycosphaerellales</taxon>
        <taxon>Mycosphaerellaceae</taxon>
        <taxon>Zasmidium</taxon>
    </lineage>
</organism>
<accession>A0ABR0F0N4</accession>
<gene>
    <name evidence="3" type="ORF">PRZ48_000684</name>
</gene>
<evidence type="ECO:0000313" key="4">
    <source>
        <dbReference type="Proteomes" id="UP001305779"/>
    </source>
</evidence>